<organism evidence="1 2">
    <name type="scientific">Rousettus aegyptiacus</name>
    <name type="common">Egyptian fruit bat</name>
    <name type="synonym">Pteropus aegyptiacus</name>
    <dbReference type="NCBI Taxonomy" id="9407"/>
    <lineage>
        <taxon>Eukaryota</taxon>
        <taxon>Metazoa</taxon>
        <taxon>Chordata</taxon>
        <taxon>Craniata</taxon>
        <taxon>Vertebrata</taxon>
        <taxon>Euteleostomi</taxon>
        <taxon>Mammalia</taxon>
        <taxon>Eutheria</taxon>
        <taxon>Laurasiatheria</taxon>
        <taxon>Chiroptera</taxon>
        <taxon>Yinpterochiroptera</taxon>
        <taxon>Pteropodoidea</taxon>
        <taxon>Pteropodidae</taxon>
        <taxon>Rousettinae</taxon>
        <taxon>Rousettus</taxon>
    </lineage>
</organism>
<evidence type="ECO:0000313" key="2">
    <source>
        <dbReference type="Proteomes" id="UP000593571"/>
    </source>
</evidence>
<dbReference type="EMBL" id="JACASE010000004">
    <property type="protein sequence ID" value="KAF6474730.1"/>
    <property type="molecule type" value="Genomic_DNA"/>
</dbReference>
<sequence>MIEWRMMAMPSLRKELLPVHLCDFQGIAFSSLPDAPAGVRSYQKLNAFETLPASFSIKLPICYQLQSDCEANPCVKIFERNVWKSVSQILNALPHFEIIKVVRVYRERNWHKEIGNEKVVACLRLPCPLYLGSEMRVGRMLPLTQGSANF</sequence>
<dbReference type="AlphaFoldDB" id="A0A7J8HRR1"/>
<name>A0A7J8HRR1_ROUAE</name>
<dbReference type="Proteomes" id="UP000593571">
    <property type="component" value="Unassembled WGS sequence"/>
</dbReference>
<protein>
    <submittedName>
        <fullName evidence="1">Uncharacterized protein</fullName>
    </submittedName>
</protein>
<evidence type="ECO:0000313" key="1">
    <source>
        <dbReference type="EMBL" id="KAF6474730.1"/>
    </source>
</evidence>
<gene>
    <name evidence="1" type="ORF">HJG63_010900</name>
</gene>
<keyword evidence="2" id="KW-1185">Reference proteome</keyword>
<accession>A0A7J8HRR1</accession>
<comment type="caution">
    <text evidence="1">The sequence shown here is derived from an EMBL/GenBank/DDBJ whole genome shotgun (WGS) entry which is preliminary data.</text>
</comment>
<reference evidence="1 2" key="1">
    <citation type="journal article" date="2020" name="Nature">
        <title>Six reference-quality genomes reveal evolution of bat adaptations.</title>
        <authorList>
            <person name="Jebb D."/>
            <person name="Huang Z."/>
            <person name="Pippel M."/>
            <person name="Hughes G.M."/>
            <person name="Lavrichenko K."/>
            <person name="Devanna P."/>
            <person name="Winkler S."/>
            <person name="Jermiin L.S."/>
            <person name="Skirmuntt E.C."/>
            <person name="Katzourakis A."/>
            <person name="Burkitt-Gray L."/>
            <person name="Ray D.A."/>
            <person name="Sullivan K.A.M."/>
            <person name="Roscito J.G."/>
            <person name="Kirilenko B.M."/>
            <person name="Davalos L.M."/>
            <person name="Corthals A.P."/>
            <person name="Power M.L."/>
            <person name="Jones G."/>
            <person name="Ransome R.D."/>
            <person name="Dechmann D.K.N."/>
            <person name="Locatelli A.G."/>
            <person name="Puechmaille S.J."/>
            <person name="Fedrigo O."/>
            <person name="Jarvis E.D."/>
            <person name="Hiller M."/>
            <person name="Vernes S.C."/>
            <person name="Myers E.W."/>
            <person name="Teeling E.C."/>
        </authorList>
    </citation>
    <scope>NUCLEOTIDE SEQUENCE [LARGE SCALE GENOMIC DNA]</scope>
    <source>
        <strain evidence="1">MRouAeg1</strain>
        <tissue evidence="1">Muscle</tissue>
    </source>
</reference>
<proteinExistence type="predicted"/>